<name>A0ABU7U0A2_9PROT</name>
<reference evidence="1 2" key="1">
    <citation type="submission" date="2023-10" db="EMBL/GenBank/DDBJ databases">
        <title>Sorlinia euscelidii gen. nov., sp. nov., an acetic acid bacteria isolated from the gut of Euscelidius variegatus emitter.</title>
        <authorList>
            <person name="Michoud G."/>
            <person name="Marasco R."/>
            <person name="Seferji K."/>
            <person name="Gonella E."/>
            <person name="Garuglieri E."/>
            <person name="Alma A."/>
            <person name="Mapelli F."/>
            <person name="Borin S."/>
            <person name="Daffonchio D."/>
            <person name="Crotti E."/>
        </authorList>
    </citation>
    <scope>NUCLEOTIDE SEQUENCE [LARGE SCALE GENOMIC DNA]</scope>
    <source>
        <strain evidence="1 2">EV16P</strain>
    </source>
</reference>
<gene>
    <name evidence="1" type="ORF">DOFOFD_02395</name>
</gene>
<keyword evidence="2" id="KW-1185">Reference proteome</keyword>
<comment type="caution">
    <text evidence="1">The sequence shown here is derived from an EMBL/GenBank/DDBJ whole genome shotgun (WGS) entry which is preliminary data.</text>
</comment>
<evidence type="ECO:0000313" key="1">
    <source>
        <dbReference type="EMBL" id="MEE8657865.1"/>
    </source>
</evidence>
<dbReference type="EMBL" id="JAWJZY010000001">
    <property type="protein sequence ID" value="MEE8657865.1"/>
    <property type="molecule type" value="Genomic_DNA"/>
</dbReference>
<protein>
    <submittedName>
        <fullName evidence="1">Uncharacterized protein</fullName>
    </submittedName>
</protein>
<proteinExistence type="predicted"/>
<evidence type="ECO:0000313" key="2">
    <source>
        <dbReference type="Proteomes" id="UP001312908"/>
    </source>
</evidence>
<organism evidence="1 2">
    <name type="scientific">Sorlinia euscelidii</name>
    <dbReference type="NCBI Taxonomy" id="3081148"/>
    <lineage>
        <taxon>Bacteria</taxon>
        <taxon>Pseudomonadati</taxon>
        <taxon>Pseudomonadota</taxon>
        <taxon>Alphaproteobacteria</taxon>
        <taxon>Acetobacterales</taxon>
        <taxon>Acetobacteraceae</taxon>
        <taxon>Sorlinia</taxon>
    </lineage>
</organism>
<accession>A0ABU7U0A2</accession>
<sequence>MMGWAQHIGRDDAPQPVFHLTGCFARCEARAIADTENMGVDRHGILSEYHIEDDIRRFSPHPGEGFKLFTCGGDVTIMKGAELMAKFI</sequence>
<dbReference type="Proteomes" id="UP001312908">
    <property type="component" value="Unassembled WGS sequence"/>
</dbReference>